<evidence type="ECO:0000259" key="2">
    <source>
        <dbReference type="SMART" id="SM00642"/>
    </source>
</evidence>
<feature type="domain" description="Glycosyl hydrolase family 13 catalytic" evidence="2">
    <location>
        <begin position="63"/>
        <end position="465"/>
    </location>
</feature>
<keyword evidence="3" id="KW-0378">Hydrolase</keyword>
<gene>
    <name evidence="3" type="ORF">I6H42_05950</name>
</gene>
<dbReference type="PANTHER" id="PTHR10357">
    <property type="entry name" value="ALPHA-AMYLASE FAMILY MEMBER"/>
    <property type="match status" value="1"/>
</dbReference>
<dbReference type="Pfam" id="PF00128">
    <property type="entry name" value="Alpha-amylase"/>
    <property type="match status" value="1"/>
</dbReference>
<organism evidence="3 4">
    <name type="scientific">Schaalia meyeri</name>
    <dbReference type="NCBI Taxonomy" id="52773"/>
    <lineage>
        <taxon>Bacteria</taxon>
        <taxon>Bacillati</taxon>
        <taxon>Actinomycetota</taxon>
        <taxon>Actinomycetes</taxon>
        <taxon>Actinomycetales</taxon>
        <taxon>Actinomycetaceae</taxon>
        <taxon>Schaalia</taxon>
    </lineage>
</organism>
<dbReference type="InterPro" id="IPR017853">
    <property type="entry name" value="GH"/>
</dbReference>
<dbReference type="GO" id="GO:0009313">
    <property type="term" value="P:oligosaccharide catabolic process"/>
    <property type="evidence" value="ECO:0007669"/>
    <property type="project" value="TreeGrafter"/>
</dbReference>
<evidence type="ECO:0000313" key="3">
    <source>
        <dbReference type="EMBL" id="QQC43347.1"/>
    </source>
</evidence>
<comment type="similarity">
    <text evidence="1">Belongs to the glycosyl hydrolase 13 family.</text>
</comment>
<name>A0AAQ0BWI7_9ACTO</name>
<dbReference type="PANTHER" id="PTHR10357:SF179">
    <property type="entry name" value="NEUTRAL AND BASIC AMINO ACID TRANSPORT PROTEIN RBAT"/>
    <property type="match status" value="1"/>
</dbReference>
<accession>A0AAQ0BWI7</accession>
<evidence type="ECO:0000256" key="1">
    <source>
        <dbReference type="ARBA" id="ARBA00008061"/>
    </source>
</evidence>
<dbReference type="SUPFAM" id="SSF51445">
    <property type="entry name" value="(Trans)glycosidases"/>
    <property type="match status" value="1"/>
</dbReference>
<dbReference type="SMART" id="SM00642">
    <property type="entry name" value="Aamy"/>
    <property type="match status" value="1"/>
</dbReference>
<proteinExistence type="inferred from homology"/>
<dbReference type="CDD" id="cd11332">
    <property type="entry name" value="AmyAc_OligoGlu_TS"/>
    <property type="match status" value="1"/>
</dbReference>
<dbReference type="Proteomes" id="UP000595220">
    <property type="component" value="Chromosome"/>
</dbReference>
<dbReference type="Gene3D" id="3.90.400.10">
    <property type="entry name" value="Oligo-1,6-glucosidase, Domain 2"/>
    <property type="match status" value="1"/>
</dbReference>
<evidence type="ECO:0000313" key="4">
    <source>
        <dbReference type="Proteomes" id="UP000595220"/>
    </source>
</evidence>
<dbReference type="EMBL" id="CP066065">
    <property type="protein sequence ID" value="QQC43347.1"/>
    <property type="molecule type" value="Genomic_DNA"/>
</dbReference>
<dbReference type="Gene3D" id="3.20.20.80">
    <property type="entry name" value="Glycosidases"/>
    <property type="match status" value="1"/>
</dbReference>
<dbReference type="GO" id="GO:0004556">
    <property type="term" value="F:alpha-amylase activity"/>
    <property type="evidence" value="ECO:0007669"/>
    <property type="project" value="TreeGrafter"/>
</dbReference>
<dbReference type="InterPro" id="IPR006047">
    <property type="entry name" value="GH13_cat_dom"/>
</dbReference>
<dbReference type="InterPro" id="IPR045857">
    <property type="entry name" value="O16G_dom_2"/>
</dbReference>
<keyword evidence="4" id="KW-1185">Reference proteome</keyword>
<dbReference type="AlphaFoldDB" id="A0AAQ0BWI7"/>
<sequence>MADDDVCLDNDVTEEECHDATGSGAAPWLGRATWSLEPMGARMNNRLFAGAEASWWRNASIYQVYLRSYKDSNGDGNGDLNGLRAELEHIVALGCDALWLNPIYRSPQCDHGYDVADYRAIDPMYGTLADFDHFLREAHELGLRVVMDIVPNHCSHQHPWFREALAASPDSTARARFLFERGRGENGELPPNSWESLFGGSAWTEVVGDGVKSWYLHAFDSSQPDFNWRNEEVRAEFDSILRWWFDRGVDGFRVDVAHGLMKSDPIPRGEKEQVGTVDAQWDHPGVHAIYRRWRRIANSYSDPRYLIGEVWASNDRAYARYVANDELHQTFAFDLLVQPWIAKRLRAAIDKGLAQGSKTNGPAWTLANHDVHRAVTRYGQEQVDDEPLPEAMIESARRKGSVDRGLGTKRAGAALALMAALPGTIYLYQGEELGLSEHLDLKPTERQDPIWHRSGGKEIGRDGCRIPMPWTKCSPTFGFSEKATAPPWLPQPECYGAMTRDEEREDPDSMLSLYRRILSIRRKRRDEIDRLEWIPLEEADALAFDNGAFICVTNTGKRPIPATALGSVGPIVARSGRSDGHLIEADSTVWFERPAPR</sequence>
<protein>
    <submittedName>
        <fullName evidence="3">Glycoside hydrolase family 13 protein</fullName>
    </submittedName>
</protein>
<reference evidence="3 4" key="1">
    <citation type="submission" date="2020-12" db="EMBL/GenBank/DDBJ databases">
        <title>FDA dAtabase for Regulatory Grade micrObial Sequences (FDA-ARGOS): Supporting development and validation of Infectious Disease Dx tests.</title>
        <authorList>
            <person name="Sproer C."/>
            <person name="Gronow S."/>
            <person name="Severitt S."/>
            <person name="Schroder I."/>
            <person name="Tallon L."/>
            <person name="Sadzewicz L."/>
            <person name="Zhao X."/>
            <person name="Boylan J."/>
            <person name="Ott S."/>
            <person name="Bowen H."/>
            <person name="Vavikolanu K."/>
            <person name="Mehta A."/>
            <person name="Aluvathingal J."/>
            <person name="Nadendla S."/>
            <person name="Lowell S."/>
            <person name="Myers T."/>
            <person name="Yan Y."/>
            <person name="Sichtig H."/>
        </authorList>
    </citation>
    <scope>NUCLEOTIDE SEQUENCE [LARGE SCALE GENOMIC DNA]</scope>
    <source>
        <strain evidence="3 4">FDAARGOS_985</strain>
    </source>
</reference>
<dbReference type="RefSeq" id="WP_198482551.1">
    <property type="nucleotide sequence ID" value="NZ_CP012072.1"/>
</dbReference>